<protein>
    <submittedName>
        <fullName evidence="2">Peptidase</fullName>
    </submittedName>
</protein>
<keyword evidence="3" id="KW-1185">Reference proteome</keyword>
<dbReference type="Pfam" id="PF16357">
    <property type="entry name" value="PepSY_TM_like_2"/>
    <property type="match status" value="1"/>
</dbReference>
<comment type="caution">
    <text evidence="2">The sequence shown here is derived from an EMBL/GenBank/DDBJ whole genome shotgun (WGS) entry which is preliminary data.</text>
</comment>
<dbReference type="InterPro" id="IPR032307">
    <property type="entry name" value="PepSY_TM-like_2"/>
</dbReference>
<dbReference type="OrthoDB" id="8559578at2"/>
<accession>A0A2R5F1Y6</accession>
<dbReference type="PANTHER" id="PTHR40115:SF1">
    <property type="entry name" value="INNER MEMBRANE PROTEIN WITH PEPSY TM HELIX"/>
    <property type="match status" value="1"/>
</dbReference>
<evidence type="ECO:0000313" key="2">
    <source>
        <dbReference type="EMBL" id="GBG12495.1"/>
    </source>
</evidence>
<feature type="transmembrane region" description="Helical" evidence="1">
    <location>
        <begin position="159"/>
        <end position="182"/>
    </location>
</feature>
<dbReference type="AlphaFoldDB" id="A0A2R5F1Y6"/>
<feature type="transmembrane region" description="Helical" evidence="1">
    <location>
        <begin position="21"/>
        <end position="40"/>
    </location>
</feature>
<gene>
    <name evidence="2" type="ORF">NMK_0026</name>
</gene>
<dbReference type="EMBL" id="BDOQ01000001">
    <property type="protein sequence ID" value="GBG12495.1"/>
    <property type="molecule type" value="Genomic_DNA"/>
</dbReference>
<reference evidence="2 3" key="1">
    <citation type="journal article" date="2018" name="Environ. Microbiol.">
        <title>Isolation and genomic characterization of Novimethylophilus kurashikiensis gen. nov. sp. nov., a new lanthanide-dependent methylotrophic species of Methylophilaceae.</title>
        <authorList>
            <person name="Lv H."/>
            <person name="Sahin N."/>
            <person name="Tani A."/>
        </authorList>
    </citation>
    <scope>NUCLEOTIDE SEQUENCE [LARGE SCALE GENOMIC DNA]</scope>
    <source>
        <strain evidence="2 3">La2-4</strain>
    </source>
</reference>
<keyword evidence="1" id="KW-0812">Transmembrane</keyword>
<evidence type="ECO:0000313" key="3">
    <source>
        <dbReference type="Proteomes" id="UP000245081"/>
    </source>
</evidence>
<name>A0A2R5F1Y6_9PROT</name>
<dbReference type="PANTHER" id="PTHR40115">
    <property type="entry name" value="INNER MEMBRANE PROTEIN WITH PEPSY TM HELIX"/>
    <property type="match status" value="1"/>
</dbReference>
<feature type="transmembrane region" description="Helical" evidence="1">
    <location>
        <begin position="189"/>
        <end position="207"/>
    </location>
</feature>
<organism evidence="2 3">
    <name type="scientific">Novimethylophilus kurashikiensis</name>
    <dbReference type="NCBI Taxonomy" id="1825523"/>
    <lineage>
        <taxon>Bacteria</taxon>
        <taxon>Pseudomonadati</taxon>
        <taxon>Pseudomonadota</taxon>
        <taxon>Betaproteobacteria</taxon>
        <taxon>Nitrosomonadales</taxon>
        <taxon>Methylophilaceae</taxon>
        <taxon>Novimethylophilus</taxon>
    </lineage>
</organism>
<keyword evidence="1" id="KW-0472">Membrane</keyword>
<keyword evidence="1" id="KW-1133">Transmembrane helix</keyword>
<evidence type="ECO:0000256" key="1">
    <source>
        <dbReference type="SAM" id="Phobius"/>
    </source>
</evidence>
<sequence>MTVRTVDKGAFLRRLRKLHGWLGLWGAALGLLFGITGFLLNHRQVMKIPAMQMHESQFQLAIQQPVLPDPQAFGRWAQQGLHLRHAPYKAGVESPKPVIWQGVTVPQPVRLKAEFHLPQVSYTTEYVMGNSFVSVRQQEVNTLGLLMRLHKGVGMNTGWVLLIDSLAGAMVTLSITGILLWTRMRRSRLTLAGLGLGSMGLAVFFALQSM</sequence>
<dbReference type="RefSeq" id="WP_109013733.1">
    <property type="nucleotide sequence ID" value="NZ_BDOQ01000001.1"/>
</dbReference>
<dbReference type="Proteomes" id="UP000245081">
    <property type="component" value="Unassembled WGS sequence"/>
</dbReference>
<proteinExistence type="predicted"/>